<protein>
    <submittedName>
        <fullName evidence="2">MptD family putative ECF transporter S component</fullName>
    </submittedName>
</protein>
<feature type="transmembrane region" description="Helical" evidence="1">
    <location>
        <begin position="120"/>
        <end position="140"/>
    </location>
</feature>
<dbReference type="Pfam" id="PF09605">
    <property type="entry name" value="Trep_Strep"/>
    <property type="match status" value="1"/>
</dbReference>
<feature type="transmembrane region" description="Helical" evidence="1">
    <location>
        <begin position="93"/>
        <end position="108"/>
    </location>
</feature>
<dbReference type="PROSITE" id="PS51257">
    <property type="entry name" value="PROKAR_LIPOPROTEIN"/>
    <property type="match status" value="1"/>
</dbReference>
<dbReference type="NCBIfam" id="TIGR02185">
    <property type="entry name" value="Trep_Strep"/>
    <property type="match status" value="1"/>
</dbReference>
<dbReference type="EMBL" id="JABXYR010000001">
    <property type="protein sequence ID" value="NWO22772.1"/>
    <property type="molecule type" value="Genomic_DNA"/>
</dbReference>
<accession>A0A7Y8VQP4</accession>
<feature type="transmembrane region" description="Helical" evidence="1">
    <location>
        <begin position="70"/>
        <end position="87"/>
    </location>
</feature>
<proteinExistence type="predicted"/>
<reference evidence="2 3" key="1">
    <citation type="submission" date="2020-06" db="EMBL/GenBank/DDBJ databases">
        <title>Mogibacterium timidum strain W9173 genomic sequence.</title>
        <authorList>
            <person name="Wade W.G."/>
            <person name="Johnston C.D."/>
            <person name="Chen T."/>
            <person name="Dewhirst F.E."/>
        </authorList>
    </citation>
    <scope>NUCLEOTIDE SEQUENCE [LARGE SCALE GENOMIC DNA]</scope>
    <source>
        <strain evidence="2 3">W9173</strain>
    </source>
</reference>
<sequence>MNQNKATSGTKLGGRDFINLGIFTVIFIVVFMACIMIMSMTVYTLPFGVALGSFVAASVYMLLRAKAPKAGAVILFGILFGLVMFVMGSGWPILAAVIISSIIAELIVRSGHYKSYTCEVIGYCVLMLGTAIGSYIPFLVMKDYYLKIAEGNSINGEFMARLIKFISGPYLAFALAVTVVTAILGTTLARAVFKKHLVKAGLLKETK</sequence>
<evidence type="ECO:0000256" key="1">
    <source>
        <dbReference type="SAM" id="Phobius"/>
    </source>
</evidence>
<dbReference type="RefSeq" id="WP_009643259.1">
    <property type="nucleotide sequence ID" value="NZ_JABXYR010000001.1"/>
</dbReference>
<organism evidence="2 3">
    <name type="scientific">Mogibacterium timidum</name>
    <dbReference type="NCBI Taxonomy" id="35519"/>
    <lineage>
        <taxon>Bacteria</taxon>
        <taxon>Bacillati</taxon>
        <taxon>Bacillota</taxon>
        <taxon>Clostridia</taxon>
        <taxon>Peptostreptococcales</taxon>
        <taxon>Anaerovoracaceae</taxon>
        <taxon>Mogibacterium</taxon>
    </lineage>
</organism>
<feature type="transmembrane region" description="Helical" evidence="1">
    <location>
        <begin position="170"/>
        <end position="193"/>
    </location>
</feature>
<feature type="transmembrane region" description="Helical" evidence="1">
    <location>
        <begin position="45"/>
        <end position="63"/>
    </location>
</feature>
<feature type="transmembrane region" description="Helical" evidence="1">
    <location>
        <begin position="20"/>
        <end position="39"/>
    </location>
</feature>
<gene>
    <name evidence="2" type="ORF">HW270_01530</name>
</gene>
<keyword evidence="1" id="KW-1133">Transmembrane helix</keyword>
<keyword evidence="1" id="KW-0812">Transmembrane</keyword>
<dbReference type="AlphaFoldDB" id="A0A7Y8VQP4"/>
<keyword evidence="1" id="KW-0472">Membrane</keyword>
<comment type="caution">
    <text evidence="2">The sequence shown here is derived from an EMBL/GenBank/DDBJ whole genome shotgun (WGS) entry which is preliminary data.</text>
</comment>
<dbReference type="Proteomes" id="UP000526307">
    <property type="component" value="Unassembled WGS sequence"/>
</dbReference>
<keyword evidence="3" id="KW-1185">Reference proteome</keyword>
<evidence type="ECO:0000313" key="2">
    <source>
        <dbReference type="EMBL" id="NWO22772.1"/>
    </source>
</evidence>
<evidence type="ECO:0000313" key="3">
    <source>
        <dbReference type="Proteomes" id="UP000526307"/>
    </source>
</evidence>
<name>A0A7Y8VQP4_9FIRM</name>
<dbReference type="InterPro" id="IPR011733">
    <property type="entry name" value="CHP02185_IM"/>
</dbReference>